<keyword evidence="3" id="KW-1185">Reference proteome</keyword>
<organism evidence="2 3">
    <name type="scientific">Caerostris extrusa</name>
    <name type="common">Bark spider</name>
    <name type="synonym">Caerostris bankana</name>
    <dbReference type="NCBI Taxonomy" id="172846"/>
    <lineage>
        <taxon>Eukaryota</taxon>
        <taxon>Metazoa</taxon>
        <taxon>Ecdysozoa</taxon>
        <taxon>Arthropoda</taxon>
        <taxon>Chelicerata</taxon>
        <taxon>Arachnida</taxon>
        <taxon>Araneae</taxon>
        <taxon>Araneomorphae</taxon>
        <taxon>Entelegynae</taxon>
        <taxon>Araneoidea</taxon>
        <taxon>Araneidae</taxon>
        <taxon>Caerostris</taxon>
    </lineage>
</organism>
<dbReference type="EMBL" id="BPLR01000654">
    <property type="protein sequence ID" value="GIY96399.1"/>
    <property type="molecule type" value="Genomic_DNA"/>
</dbReference>
<gene>
    <name evidence="2" type="ORF">CEXT_469111</name>
</gene>
<evidence type="ECO:0000313" key="2">
    <source>
        <dbReference type="EMBL" id="GIY96399.1"/>
    </source>
</evidence>
<keyword evidence="1" id="KW-0812">Transmembrane</keyword>
<feature type="transmembrane region" description="Helical" evidence="1">
    <location>
        <begin position="51"/>
        <end position="69"/>
    </location>
</feature>
<dbReference type="Proteomes" id="UP001054945">
    <property type="component" value="Unassembled WGS sequence"/>
</dbReference>
<sequence>MYHSLLQETLSCQSHDGSCTSKNAPRITVLKYSALGITPVALEAKMRVVKYAFSVFLLLDHLLALYLFILNGLPEFYSTLVAYVTK</sequence>
<accession>A0AAV4XP12</accession>
<comment type="caution">
    <text evidence="2">The sequence shown here is derived from an EMBL/GenBank/DDBJ whole genome shotgun (WGS) entry which is preliminary data.</text>
</comment>
<name>A0AAV4XP12_CAEEX</name>
<reference evidence="2 3" key="1">
    <citation type="submission" date="2021-06" db="EMBL/GenBank/DDBJ databases">
        <title>Caerostris extrusa draft genome.</title>
        <authorList>
            <person name="Kono N."/>
            <person name="Arakawa K."/>
        </authorList>
    </citation>
    <scope>NUCLEOTIDE SEQUENCE [LARGE SCALE GENOMIC DNA]</scope>
</reference>
<proteinExistence type="predicted"/>
<protein>
    <submittedName>
        <fullName evidence="2">Uncharacterized protein</fullName>
    </submittedName>
</protein>
<evidence type="ECO:0000313" key="3">
    <source>
        <dbReference type="Proteomes" id="UP001054945"/>
    </source>
</evidence>
<keyword evidence="1" id="KW-1133">Transmembrane helix</keyword>
<dbReference type="AlphaFoldDB" id="A0AAV4XP12"/>
<keyword evidence="1" id="KW-0472">Membrane</keyword>
<evidence type="ECO:0000256" key="1">
    <source>
        <dbReference type="SAM" id="Phobius"/>
    </source>
</evidence>